<protein>
    <recommendedName>
        <fullName evidence="8">Mitochondrial inner membrane protease subunit</fullName>
        <ecNumber evidence="8">3.4.21.-</ecNumber>
    </recommendedName>
</protein>
<dbReference type="Proteomes" id="UP000275078">
    <property type="component" value="Unassembled WGS sequence"/>
</dbReference>
<keyword evidence="2 8" id="KW-0999">Mitochondrion inner membrane</keyword>
<dbReference type="OrthoDB" id="308440at2759"/>
<dbReference type="PANTHER" id="PTHR12383:SF16">
    <property type="entry name" value="MITOCHONDRIAL INNER MEMBRANE PROTEASE SUBUNIT 1"/>
    <property type="match status" value="1"/>
</dbReference>
<evidence type="ECO:0000256" key="5">
    <source>
        <dbReference type="ARBA" id="ARBA00023136"/>
    </source>
</evidence>
<dbReference type="NCBIfam" id="TIGR02227">
    <property type="entry name" value="sigpep_I_bact"/>
    <property type="match status" value="1"/>
</dbReference>
<evidence type="ECO:0000256" key="1">
    <source>
        <dbReference type="ARBA" id="ARBA00004273"/>
    </source>
</evidence>
<dbReference type="Pfam" id="PF10502">
    <property type="entry name" value="Peptidase_S26"/>
    <property type="match status" value="1"/>
</dbReference>
<evidence type="ECO:0000256" key="4">
    <source>
        <dbReference type="ARBA" id="ARBA00023128"/>
    </source>
</evidence>
<dbReference type="EMBL" id="ML119702">
    <property type="protein sequence ID" value="RPA79209.1"/>
    <property type="molecule type" value="Genomic_DNA"/>
</dbReference>
<dbReference type="SUPFAM" id="SSF51306">
    <property type="entry name" value="LexA/Signal peptidase"/>
    <property type="match status" value="1"/>
</dbReference>
<feature type="active site" evidence="7">
    <location>
        <position position="39"/>
    </location>
</feature>
<dbReference type="STRING" id="1160509.A0A3N4HZU8"/>
<name>A0A3N4HZU8_ASCIM</name>
<dbReference type="AlphaFoldDB" id="A0A3N4HZU8"/>
<sequence length="196" mass="21486">MPPSSSLLLRNTIRSLQALAFGHLFFTRFYSTGGCSGPSMLPTISTSGDFILISRLHTRGRGIRQGDLISYLRPDQPDVLVCKRVVGLEGDFVLVEPRGPAILEELEELGLIGEGAVGGTMEGVEEARGRCEMVQVPAGHCWVAGDNLDNSRDSRHYGPVPLGLVRGKVVGRIWPRPGWFENGLRRVEEENEFGLD</sequence>
<dbReference type="EC" id="3.4.21.-" evidence="8"/>
<dbReference type="GO" id="GO:0042720">
    <property type="term" value="C:mitochondrial inner membrane peptidase complex"/>
    <property type="evidence" value="ECO:0007669"/>
    <property type="project" value="TreeGrafter"/>
</dbReference>
<evidence type="ECO:0000256" key="6">
    <source>
        <dbReference type="ARBA" id="ARBA00038445"/>
    </source>
</evidence>
<evidence type="ECO:0000256" key="8">
    <source>
        <dbReference type="RuleBase" id="RU362041"/>
    </source>
</evidence>
<reference evidence="10 11" key="1">
    <citation type="journal article" date="2018" name="Nat. Ecol. Evol.">
        <title>Pezizomycetes genomes reveal the molecular basis of ectomycorrhizal truffle lifestyle.</title>
        <authorList>
            <person name="Murat C."/>
            <person name="Payen T."/>
            <person name="Noel B."/>
            <person name="Kuo A."/>
            <person name="Morin E."/>
            <person name="Chen J."/>
            <person name="Kohler A."/>
            <person name="Krizsan K."/>
            <person name="Balestrini R."/>
            <person name="Da Silva C."/>
            <person name="Montanini B."/>
            <person name="Hainaut M."/>
            <person name="Levati E."/>
            <person name="Barry K.W."/>
            <person name="Belfiori B."/>
            <person name="Cichocki N."/>
            <person name="Clum A."/>
            <person name="Dockter R.B."/>
            <person name="Fauchery L."/>
            <person name="Guy J."/>
            <person name="Iotti M."/>
            <person name="Le Tacon F."/>
            <person name="Lindquist E.A."/>
            <person name="Lipzen A."/>
            <person name="Malagnac F."/>
            <person name="Mello A."/>
            <person name="Molinier V."/>
            <person name="Miyauchi S."/>
            <person name="Poulain J."/>
            <person name="Riccioni C."/>
            <person name="Rubini A."/>
            <person name="Sitrit Y."/>
            <person name="Splivallo R."/>
            <person name="Traeger S."/>
            <person name="Wang M."/>
            <person name="Zifcakova L."/>
            <person name="Wipf D."/>
            <person name="Zambonelli A."/>
            <person name="Paolocci F."/>
            <person name="Nowrousian M."/>
            <person name="Ottonello S."/>
            <person name="Baldrian P."/>
            <person name="Spatafora J.W."/>
            <person name="Henrissat B."/>
            <person name="Nagy L.G."/>
            <person name="Aury J.M."/>
            <person name="Wincker P."/>
            <person name="Grigoriev I.V."/>
            <person name="Bonfante P."/>
            <person name="Martin F.M."/>
        </authorList>
    </citation>
    <scope>NUCLEOTIDE SEQUENCE [LARGE SCALE GENOMIC DNA]</scope>
    <source>
        <strain evidence="10 11">RN42</strain>
    </source>
</reference>
<dbReference type="PANTHER" id="PTHR12383">
    <property type="entry name" value="PROTEASE FAMILY S26 MITOCHONDRIAL INNER MEMBRANE PROTEASE-RELATED"/>
    <property type="match status" value="1"/>
</dbReference>
<dbReference type="InterPro" id="IPR052064">
    <property type="entry name" value="Mito_IMP1_subunit"/>
</dbReference>
<proteinExistence type="inferred from homology"/>
<keyword evidence="3 8" id="KW-0378">Hydrolase</keyword>
<keyword evidence="8" id="KW-0645">Protease</keyword>
<accession>A0A3N4HZU8</accession>
<dbReference type="GO" id="GO:0006627">
    <property type="term" value="P:protein processing involved in protein targeting to mitochondrion"/>
    <property type="evidence" value="ECO:0007669"/>
    <property type="project" value="TreeGrafter"/>
</dbReference>
<dbReference type="CDD" id="cd06530">
    <property type="entry name" value="S26_SPase_I"/>
    <property type="match status" value="1"/>
</dbReference>
<evidence type="ECO:0000256" key="7">
    <source>
        <dbReference type="PIRSR" id="PIRSR600223-1"/>
    </source>
</evidence>
<keyword evidence="11" id="KW-1185">Reference proteome</keyword>
<keyword evidence="5" id="KW-0472">Membrane</keyword>
<evidence type="ECO:0000256" key="3">
    <source>
        <dbReference type="ARBA" id="ARBA00022801"/>
    </source>
</evidence>
<comment type="similarity">
    <text evidence="6">Belongs to the peptidase S26 family. IMP1 subfamily.</text>
</comment>
<evidence type="ECO:0000313" key="11">
    <source>
        <dbReference type="Proteomes" id="UP000275078"/>
    </source>
</evidence>
<dbReference type="InterPro" id="IPR019533">
    <property type="entry name" value="Peptidase_S26"/>
</dbReference>
<evidence type="ECO:0000259" key="9">
    <source>
        <dbReference type="Pfam" id="PF10502"/>
    </source>
</evidence>
<comment type="subcellular location">
    <subcellularLocation>
        <location evidence="1 8">Mitochondrion inner membrane</location>
    </subcellularLocation>
</comment>
<dbReference type="GO" id="GO:0004252">
    <property type="term" value="F:serine-type endopeptidase activity"/>
    <property type="evidence" value="ECO:0007669"/>
    <property type="project" value="InterPro"/>
</dbReference>
<evidence type="ECO:0000256" key="2">
    <source>
        <dbReference type="ARBA" id="ARBA00022792"/>
    </source>
</evidence>
<dbReference type="PRINTS" id="PR00727">
    <property type="entry name" value="LEADERPTASE"/>
</dbReference>
<gene>
    <name evidence="10" type="ORF">BJ508DRAFT_240900</name>
</gene>
<organism evidence="10 11">
    <name type="scientific">Ascobolus immersus RN42</name>
    <dbReference type="NCBI Taxonomy" id="1160509"/>
    <lineage>
        <taxon>Eukaryota</taxon>
        <taxon>Fungi</taxon>
        <taxon>Dikarya</taxon>
        <taxon>Ascomycota</taxon>
        <taxon>Pezizomycotina</taxon>
        <taxon>Pezizomycetes</taxon>
        <taxon>Pezizales</taxon>
        <taxon>Ascobolaceae</taxon>
        <taxon>Ascobolus</taxon>
    </lineage>
</organism>
<feature type="active site" evidence="7">
    <location>
        <position position="83"/>
    </location>
</feature>
<evidence type="ECO:0000313" key="10">
    <source>
        <dbReference type="EMBL" id="RPA79209.1"/>
    </source>
</evidence>
<keyword evidence="4 8" id="KW-0496">Mitochondrion</keyword>
<dbReference type="InterPro" id="IPR036286">
    <property type="entry name" value="LexA/Signal_pep-like_sf"/>
</dbReference>
<dbReference type="InterPro" id="IPR000223">
    <property type="entry name" value="Pept_S26A_signal_pept_1"/>
</dbReference>
<dbReference type="GO" id="GO:0006465">
    <property type="term" value="P:signal peptide processing"/>
    <property type="evidence" value="ECO:0007669"/>
    <property type="project" value="InterPro"/>
</dbReference>
<dbReference type="Gene3D" id="2.10.109.10">
    <property type="entry name" value="Umud Fragment, subunit A"/>
    <property type="match status" value="1"/>
</dbReference>
<feature type="domain" description="Peptidase S26" evidence="9">
    <location>
        <begin position="16"/>
        <end position="174"/>
    </location>
</feature>